<evidence type="ECO:0000259" key="3">
    <source>
        <dbReference type="Pfam" id="PF02518"/>
    </source>
</evidence>
<dbReference type="InterPro" id="IPR050640">
    <property type="entry name" value="Bact_2-comp_sensor_kinase"/>
</dbReference>
<feature type="domain" description="Histidine kinase/HSP90-like ATPase" evidence="3">
    <location>
        <begin position="923"/>
        <end position="1031"/>
    </location>
</feature>
<dbReference type="EMBL" id="QLMA01000002">
    <property type="protein sequence ID" value="RAJ86036.1"/>
    <property type="molecule type" value="Genomic_DNA"/>
</dbReference>
<keyword evidence="2" id="KW-0472">Membrane</keyword>
<dbReference type="Pfam" id="PF02518">
    <property type="entry name" value="HATPase_c"/>
    <property type="match status" value="1"/>
</dbReference>
<keyword evidence="2" id="KW-1133">Transmembrane helix</keyword>
<dbReference type="Gene3D" id="2.60.40.10">
    <property type="entry name" value="Immunoglobulins"/>
    <property type="match status" value="1"/>
</dbReference>
<evidence type="ECO:0000256" key="1">
    <source>
        <dbReference type="SAM" id="Coils"/>
    </source>
</evidence>
<proteinExistence type="predicted"/>
<keyword evidence="1" id="KW-0175">Coiled coil</keyword>
<dbReference type="InterPro" id="IPR010559">
    <property type="entry name" value="Sig_transdc_His_kin_internal"/>
</dbReference>
<evidence type="ECO:0000259" key="4">
    <source>
        <dbReference type="Pfam" id="PF06580"/>
    </source>
</evidence>
<dbReference type="InterPro" id="IPR003594">
    <property type="entry name" value="HATPase_dom"/>
</dbReference>
<dbReference type="PANTHER" id="PTHR34220:SF7">
    <property type="entry name" value="SENSOR HISTIDINE KINASE YPDA"/>
    <property type="match status" value="1"/>
</dbReference>
<evidence type="ECO:0000256" key="2">
    <source>
        <dbReference type="SAM" id="Phobius"/>
    </source>
</evidence>
<dbReference type="InterPro" id="IPR036890">
    <property type="entry name" value="HATPase_C_sf"/>
</dbReference>
<keyword evidence="7" id="KW-1185">Reference proteome</keyword>
<dbReference type="PANTHER" id="PTHR34220">
    <property type="entry name" value="SENSOR HISTIDINE KINASE YPDA"/>
    <property type="match status" value="1"/>
</dbReference>
<dbReference type="InterPro" id="IPR011047">
    <property type="entry name" value="Quinoprotein_ADH-like_sf"/>
</dbReference>
<organism evidence="6 7">
    <name type="scientific">Chitinophaga dinghuensis</name>
    <dbReference type="NCBI Taxonomy" id="1539050"/>
    <lineage>
        <taxon>Bacteria</taxon>
        <taxon>Pseudomonadati</taxon>
        <taxon>Bacteroidota</taxon>
        <taxon>Chitinophagia</taxon>
        <taxon>Chitinophagales</taxon>
        <taxon>Chitinophagaceae</taxon>
        <taxon>Chitinophaga</taxon>
    </lineage>
</organism>
<gene>
    <name evidence="6" type="ORF">CLV59_102747</name>
</gene>
<comment type="caution">
    <text evidence="6">The sequence shown here is derived from an EMBL/GenBank/DDBJ whole genome shotgun (WGS) entry which is preliminary data.</text>
</comment>
<dbReference type="Proteomes" id="UP000249819">
    <property type="component" value="Unassembled WGS sequence"/>
</dbReference>
<dbReference type="Pfam" id="PF07495">
    <property type="entry name" value="Y_Y_Y"/>
    <property type="match status" value="1"/>
</dbReference>
<sequence length="1034" mass="118738">MLYCANVAAQAPFAHKFTHLDINNGLASNHVSAILQDRKGFIWIASTALQRYDGSNLITVASFDRIPGSIYYDDICLCEDKKGRIWMGTPDNIRIYDPVTTRMRVVKTLNSGATSEGLQCSNILEDQQGDIWASTDDGLLKYDTSTQSFRKAIRIPEVYRSQIQDAIMEDEKGNIWFSGEDGLFILSKDRKQLYHHGNNPEHLPVLNIRRSFKRFYTDPAHNIWLAARGGYAYRYDPATMRLDSFYFTNKGQENRVPIFDISAGPEGRVWVATETNGIFRFNPQAQKFDLNIQADNADPQALHYDYEANCMMSDREGHLWIGTDHGVNILSLHSQSFHVLDQRTKFSQSKARLPSAEVTGIFQGSNGYVYIGYWGKGFACLSPNMDLLGTFNNKSGPPDSSIPEERSLVWTFAELHDGTIVIGQENGNLSLFDPITRKFKKHLQHPALHLQTPLVLLPQYDTTVWIGLYKKGLACWNPATNRFSQYQALLDSLQRPTSVMDIVPYQDSLLWLATSTSGLLLFNPHNNQLTERYTFKWKNRKTGNVTCLLRYNDSLLLAGTDQGLWIFNLHTRKSHPILNHNQLFNEWVLGMEKDKTKDIWLTTQYGFYKLSMDNQLLETFVQGDDIIDNNRKVRRQVLQLQNGQLLIGASDYVLSLDPHDLKKAPPPPDVTILNLRVMDSMVLIGAAMAENKPVELHHRQNFISIEFKSLQYHQEKIKYYYQLEGVDEKWVIADASLIAKYTNLPPGNYTFRVKSANSTGTYSDDITMLKINIRPAFWQTGWFRLLALALAVALIYFYVRLRISIVRRDARQRASIQQEIAQLEMKALRAQMNPHFIFNALNSIQIFMMKNETESAQAYLSRFAKLIRNVLDNSQLNHISVVKEVSMLENYMELEKLRFTDQFEYSIIVDPQLEADLVEIPTMIVQPFVENAIWHGLVHKKEKGRLTIRFWEEPGRILCTVEDNGVGREKSAAIKQMQGERHRSRGLQITRDRLVIYNSRFHVEAGFEIEDLYQEDGSPAGTRVTLWFPQELDK</sequence>
<evidence type="ECO:0000313" key="6">
    <source>
        <dbReference type="EMBL" id="RAJ86036.1"/>
    </source>
</evidence>
<evidence type="ECO:0000313" key="7">
    <source>
        <dbReference type="Proteomes" id="UP000249819"/>
    </source>
</evidence>
<dbReference type="InterPro" id="IPR011110">
    <property type="entry name" value="Reg_prop"/>
</dbReference>
<evidence type="ECO:0000259" key="5">
    <source>
        <dbReference type="Pfam" id="PF07495"/>
    </source>
</evidence>
<dbReference type="SUPFAM" id="SSF50998">
    <property type="entry name" value="Quinoprotein alcohol dehydrogenase-like"/>
    <property type="match status" value="1"/>
</dbReference>
<feature type="domain" description="Two component regulator three Y" evidence="5">
    <location>
        <begin position="714"/>
        <end position="773"/>
    </location>
</feature>
<dbReference type="InterPro" id="IPR013783">
    <property type="entry name" value="Ig-like_fold"/>
</dbReference>
<feature type="transmembrane region" description="Helical" evidence="2">
    <location>
        <begin position="781"/>
        <end position="799"/>
    </location>
</feature>
<dbReference type="AlphaFoldDB" id="A0A327WF40"/>
<dbReference type="GO" id="GO:0000155">
    <property type="term" value="F:phosphorelay sensor kinase activity"/>
    <property type="evidence" value="ECO:0007669"/>
    <property type="project" value="InterPro"/>
</dbReference>
<reference evidence="6 7" key="1">
    <citation type="submission" date="2018-06" db="EMBL/GenBank/DDBJ databases">
        <title>Genomic Encyclopedia of Archaeal and Bacterial Type Strains, Phase II (KMG-II): from individual species to whole genera.</title>
        <authorList>
            <person name="Goeker M."/>
        </authorList>
    </citation>
    <scope>NUCLEOTIDE SEQUENCE [LARGE SCALE GENOMIC DNA]</scope>
    <source>
        <strain evidence="6 7">DSM 29821</strain>
    </source>
</reference>
<dbReference type="Gene3D" id="3.30.565.10">
    <property type="entry name" value="Histidine kinase-like ATPase, C-terminal domain"/>
    <property type="match status" value="1"/>
</dbReference>
<dbReference type="SUPFAM" id="SSF55874">
    <property type="entry name" value="ATPase domain of HSP90 chaperone/DNA topoisomerase II/histidine kinase"/>
    <property type="match status" value="1"/>
</dbReference>
<dbReference type="GO" id="GO:0016020">
    <property type="term" value="C:membrane"/>
    <property type="evidence" value="ECO:0007669"/>
    <property type="project" value="InterPro"/>
</dbReference>
<dbReference type="Pfam" id="PF06580">
    <property type="entry name" value="His_kinase"/>
    <property type="match status" value="1"/>
</dbReference>
<dbReference type="InterPro" id="IPR015943">
    <property type="entry name" value="WD40/YVTN_repeat-like_dom_sf"/>
</dbReference>
<name>A0A327WF40_9BACT</name>
<dbReference type="InterPro" id="IPR011123">
    <property type="entry name" value="Y_Y_Y"/>
</dbReference>
<protein>
    <submittedName>
        <fullName evidence="6">Two component regulator with propeller domain</fullName>
    </submittedName>
</protein>
<dbReference type="Pfam" id="PF07494">
    <property type="entry name" value="Reg_prop"/>
    <property type="match status" value="2"/>
</dbReference>
<keyword evidence="2" id="KW-0812">Transmembrane</keyword>
<feature type="domain" description="Signal transduction histidine kinase internal region" evidence="4">
    <location>
        <begin position="824"/>
        <end position="903"/>
    </location>
</feature>
<feature type="coiled-coil region" evidence="1">
    <location>
        <begin position="806"/>
        <end position="833"/>
    </location>
</feature>
<accession>A0A327WF40</accession>
<dbReference type="SUPFAM" id="SSF63829">
    <property type="entry name" value="Calcium-dependent phosphotriesterase"/>
    <property type="match status" value="1"/>
</dbReference>
<dbReference type="Gene3D" id="2.130.10.10">
    <property type="entry name" value="YVTN repeat-like/Quinoprotein amine dehydrogenase"/>
    <property type="match status" value="3"/>
</dbReference>